<keyword evidence="10" id="KW-1185">Reference proteome</keyword>
<protein>
    <submittedName>
        <fullName evidence="9">M42 family peptidase</fullName>
    </submittedName>
</protein>
<feature type="binding site" evidence="8">
    <location>
        <position position="69"/>
    </location>
    <ligand>
        <name>Zn(2+)</name>
        <dbReference type="ChEBI" id="CHEBI:29105"/>
        <label>1</label>
    </ligand>
</feature>
<keyword evidence="4 8" id="KW-0479">Metal-binding</keyword>
<dbReference type="InterPro" id="IPR051464">
    <property type="entry name" value="Peptidase_M42_aminopept"/>
</dbReference>
<dbReference type="CDD" id="cd05656">
    <property type="entry name" value="M42_Frv"/>
    <property type="match status" value="1"/>
</dbReference>
<feature type="binding site" evidence="8">
    <location>
        <position position="211"/>
    </location>
    <ligand>
        <name>Zn(2+)</name>
        <dbReference type="ChEBI" id="CHEBI:29105"/>
        <label>2</label>
    </ligand>
</feature>
<dbReference type="KEGG" id="fll:EI427_06965"/>
<feature type="binding site" evidence="8">
    <location>
        <position position="178"/>
    </location>
    <ligand>
        <name>Zn(2+)</name>
        <dbReference type="ChEBI" id="CHEBI:29105"/>
        <label>1</label>
    </ligand>
</feature>
<name>A0A3Q9FME0_9BACT</name>
<dbReference type="Proteomes" id="UP000267268">
    <property type="component" value="Chromosome 1"/>
</dbReference>
<dbReference type="AlphaFoldDB" id="A0A3Q9FME0"/>
<dbReference type="GO" id="GO:0046872">
    <property type="term" value="F:metal ion binding"/>
    <property type="evidence" value="ECO:0007669"/>
    <property type="project" value="UniProtKB-UniRule"/>
</dbReference>
<comment type="similarity">
    <text evidence="1 6">Belongs to the peptidase M42 family.</text>
</comment>
<evidence type="ECO:0000256" key="4">
    <source>
        <dbReference type="ARBA" id="ARBA00022723"/>
    </source>
</evidence>
<dbReference type="Gene3D" id="3.40.630.10">
    <property type="entry name" value="Zn peptidases"/>
    <property type="match status" value="1"/>
</dbReference>
<keyword evidence="3" id="KW-0645">Protease</keyword>
<keyword evidence="5" id="KW-0378">Hydrolase</keyword>
<organism evidence="9 10">
    <name type="scientific">Flammeovirga pectinis</name>
    <dbReference type="NCBI Taxonomy" id="2494373"/>
    <lineage>
        <taxon>Bacteria</taxon>
        <taxon>Pseudomonadati</taxon>
        <taxon>Bacteroidota</taxon>
        <taxon>Cytophagia</taxon>
        <taxon>Cytophagales</taxon>
        <taxon>Flammeovirgaceae</taxon>
        <taxon>Flammeovirga</taxon>
    </lineage>
</organism>
<accession>A0A3Q9FME0</accession>
<evidence type="ECO:0000313" key="9">
    <source>
        <dbReference type="EMBL" id="AZQ61987.1"/>
    </source>
</evidence>
<dbReference type="InterPro" id="IPR023367">
    <property type="entry name" value="Peptidase_M42_dom2"/>
</dbReference>
<dbReference type="InterPro" id="IPR008007">
    <property type="entry name" value="Peptidase_M42"/>
</dbReference>
<dbReference type="EMBL" id="CP034562">
    <property type="protein sequence ID" value="AZQ61987.1"/>
    <property type="molecule type" value="Genomic_DNA"/>
</dbReference>
<evidence type="ECO:0000256" key="8">
    <source>
        <dbReference type="PIRSR" id="PIRSR001123-2"/>
    </source>
</evidence>
<evidence type="ECO:0000256" key="6">
    <source>
        <dbReference type="PIRNR" id="PIRNR001123"/>
    </source>
</evidence>
<dbReference type="PANTHER" id="PTHR32481">
    <property type="entry name" value="AMINOPEPTIDASE"/>
    <property type="match status" value="1"/>
</dbReference>
<proteinExistence type="inferred from homology"/>
<feature type="binding site" evidence="8">
    <location>
        <position position="178"/>
    </location>
    <ligand>
        <name>Zn(2+)</name>
        <dbReference type="ChEBI" id="CHEBI:29105"/>
        <label>2</label>
    </ligand>
</feature>
<evidence type="ECO:0000313" key="10">
    <source>
        <dbReference type="Proteomes" id="UP000267268"/>
    </source>
</evidence>
<evidence type="ECO:0000256" key="2">
    <source>
        <dbReference type="ARBA" id="ARBA00022438"/>
    </source>
</evidence>
<evidence type="ECO:0000256" key="7">
    <source>
        <dbReference type="PIRSR" id="PIRSR001123-1"/>
    </source>
</evidence>
<sequence length="354" mass="39120">MSLEKIDLPLLKVISETSGAPGFEKKVRHLLIDTLKDIVDEFYVDNMGNLITIKKSNKPTAKKFMLAAHMDEIGFMVKHIDDNGYIRFQTLGGFDPKTLTSLRVKVHGKKDLLGVMGCKPIHSMSAAERSKVVTNEEYFIDCGLSKEEVEKHVKVGDSITRWQELEMVGDLINGKSLDDRVCVYALVEIMKTLKDKEVPVDVYGVFTVQEEVGLRGAQVAAHGVSPDYGIALDVTVANDIPSLAPQDYVTSMGKGASIKHFDGGTICDRRMVAHLESVSERNEITSQPEVLPFGGTDTANIQRMPKNGSIAGAISIPMRYLHQTTEMAHPTDVVAMIDLVVNAVLEIEKNDWNY</sequence>
<dbReference type="PIRSF" id="PIRSF001123">
    <property type="entry name" value="PepA_GA"/>
    <property type="match status" value="1"/>
</dbReference>
<feature type="binding site" evidence="8">
    <location>
        <position position="233"/>
    </location>
    <ligand>
        <name>Zn(2+)</name>
        <dbReference type="ChEBI" id="CHEBI:29105"/>
        <label>1</label>
    </ligand>
</feature>
<evidence type="ECO:0000256" key="5">
    <source>
        <dbReference type="ARBA" id="ARBA00022801"/>
    </source>
</evidence>
<dbReference type="GO" id="GO:0006508">
    <property type="term" value="P:proteolysis"/>
    <property type="evidence" value="ECO:0007669"/>
    <property type="project" value="UniProtKB-KW"/>
</dbReference>
<dbReference type="OrthoDB" id="9772053at2"/>
<gene>
    <name evidence="9" type="ORF">EI427_06965</name>
</gene>
<dbReference type="GO" id="GO:0004177">
    <property type="term" value="F:aminopeptidase activity"/>
    <property type="evidence" value="ECO:0007669"/>
    <property type="project" value="UniProtKB-UniRule"/>
</dbReference>
<dbReference type="Pfam" id="PF05343">
    <property type="entry name" value="Peptidase_M42"/>
    <property type="match status" value="1"/>
</dbReference>
<dbReference type="RefSeq" id="WP_126613061.1">
    <property type="nucleotide sequence ID" value="NZ_CP034562.1"/>
</dbReference>
<dbReference type="SUPFAM" id="SSF101821">
    <property type="entry name" value="Aminopeptidase/glucanase lid domain"/>
    <property type="match status" value="1"/>
</dbReference>
<evidence type="ECO:0000256" key="1">
    <source>
        <dbReference type="ARBA" id="ARBA00006272"/>
    </source>
</evidence>
<comment type="cofactor">
    <cofactor evidence="8">
        <name>a divalent metal cation</name>
        <dbReference type="ChEBI" id="CHEBI:60240"/>
    </cofactor>
    <text evidence="8">Binds 2 divalent metal cations per subunit.</text>
</comment>
<dbReference type="Gene3D" id="2.40.30.40">
    <property type="entry name" value="Peptidase M42, domain 2"/>
    <property type="match status" value="1"/>
</dbReference>
<feature type="active site" description="Proton acceptor" evidence="7">
    <location>
        <position position="210"/>
    </location>
</feature>
<feature type="binding site" evidence="8">
    <location>
        <position position="322"/>
    </location>
    <ligand>
        <name>Zn(2+)</name>
        <dbReference type="ChEBI" id="CHEBI:29105"/>
        <label>2</label>
    </ligand>
</feature>
<dbReference type="PANTHER" id="PTHR32481:SF0">
    <property type="entry name" value="AMINOPEPTIDASE YPDE-RELATED"/>
    <property type="match status" value="1"/>
</dbReference>
<dbReference type="SUPFAM" id="SSF53187">
    <property type="entry name" value="Zn-dependent exopeptidases"/>
    <property type="match status" value="1"/>
</dbReference>
<evidence type="ECO:0000256" key="3">
    <source>
        <dbReference type="ARBA" id="ARBA00022670"/>
    </source>
</evidence>
<reference evidence="9 10" key="1">
    <citation type="submission" date="2018-12" db="EMBL/GenBank/DDBJ databases">
        <title>Flammeovirga pectinis sp. nov., isolated from the gut of the Korean scallop, Patinopecten yessoensis.</title>
        <authorList>
            <person name="Bae J.-W."/>
            <person name="Jeong Y.-S."/>
            <person name="Kang W."/>
        </authorList>
    </citation>
    <scope>NUCLEOTIDE SEQUENCE [LARGE SCALE GENOMIC DNA]</scope>
    <source>
        <strain evidence="9 10">L12M1</strain>
    </source>
</reference>
<keyword evidence="2" id="KW-0031">Aminopeptidase</keyword>